<feature type="transmembrane region" description="Helical" evidence="1">
    <location>
        <begin position="149"/>
        <end position="168"/>
    </location>
</feature>
<evidence type="ECO:0000256" key="1">
    <source>
        <dbReference type="SAM" id="Phobius"/>
    </source>
</evidence>
<name>A0ABD5CQ95_9BURK</name>
<keyword evidence="1" id="KW-0812">Transmembrane</keyword>
<keyword evidence="1" id="KW-0472">Membrane</keyword>
<feature type="transmembrane region" description="Helical" evidence="1">
    <location>
        <begin position="104"/>
        <end position="128"/>
    </location>
</feature>
<evidence type="ECO:0000313" key="2">
    <source>
        <dbReference type="EMBL" id="MDR6206062.1"/>
    </source>
</evidence>
<dbReference type="AlphaFoldDB" id="A0ABD5CQ95"/>
<proteinExistence type="predicted"/>
<dbReference type="Pfam" id="PF04403">
    <property type="entry name" value="PqiA"/>
    <property type="match status" value="1"/>
</dbReference>
<evidence type="ECO:0000313" key="3">
    <source>
        <dbReference type="Proteomes" id="UP001245184"/>
    </source>
</evidence>
<feature type="transmembrane region" description="Helical" evidence="1">
    <location>
        <begin position="180"/>
        <end position="198"/>
    </location>
</feature>
<keyword evidence="1" id="KW-1133">Transmembrane helix</keyword>
<feature type="transmembrane region" description="Helical" evidence="1">
    <location>
        <begin position="57"/>
        <end position="77"/>
    </location>
</feature>
<gene>
    <name evidence="2" type="ORF">QF025_004782</name>
</gene>
<sequence length="242" mass="26715">MNADTDADARMNEENLVACHECDALFRKRRLRGKSSAHCLRCGAILYRGLSTNLDGICALTLASLFTFVIALGTPLLELETGGITSHTSLFGALVALWNEDMQLVAAMVFCSTVLFPLTELAALLYVLTSIRQGYVPPGFNRVLRAIQFVRPWGMIEVFMLGVLVTIVKMVSLARVVPGAALFAFGALTLMLVLVVMFDPRTLWDFADDIRARRAAQPGRTRGNWLPVAAPRGPWHKHRVTR</sequence>
<dbReference type="InterPro" id="IPR007498">
    <property type="entry name" value="PqiA-like"/>
</dbReference>
<comment type="caution">
    <text evidence="2">The sequence shown here is derived from an EMBL/GenBank/DDBJ whole genome shotgun (WGS) entry which is preliminary data.</text>
</comment>
<reference evidence="2 3" key="1">
    <citation type="submission" date="2023-08" db="EMBL/GenBank/DDBJ databases">
        <title>Genome sequencing of plant associated microbes to promote plant fitness in Sorghum bicolor and Oryza sativa.</title>
        <authorList>
            <person name="Coleman-Derr D."/>
        </authorList>
    </citation>
    <scope>NUCLEOTIDE SEQUENCE [LARGE SCALE GENOMIC DNA]</scope>
    <source>
        <strain evidence="2 3">SLBN-33</strain>
    </source>
</reference>
<accession>A0ABD5CQ95</accession>
<dbReference type="Proteomes" id="UP001245184">
    <property type="component" value="Unassembled WGS sequence"/>
</dbReference>
<organism evidence="2 3">
    <name type="scientific">Paraburkholderia graminis</name>
    <dbReference type="NCBI Taxonomy" id="60548"/>
    <lineage>
        <taxon>Bacteria</taxon>
        <taxon>Pseudomonadati</taxon>
        <taxon>Pseudomonadota</taxon>
        <taxon>Betaproteobacteria</taxon>
        <taxon>Burkholderiales</taxon>
        <taxon>Burkholderiaceae</taxon>
        <taxon>Paraburkholderia</taxon>
    </lineage>
</organism>
<dbReference type="EMBL" id="JAVIZN010000002">
    <property type="protein sequence ID" value="MDR6206062.1"/>
    <property type="molecule type" value="Genomic_DNA"/>
</dbReference>
<protein>
    <submittedName>
        <fullName evidence="2">Paraquat-inducible protein A</fullName>
    </submittedName>
</protein>